<dbReference type="InterPro" id="IPR008949">
    <property type="entry name" value="Isoprenoid_synthase_dom_sf"/>
</dbReference>
<dbReference type="AlphaFoldDB" id="A0A4R3MJ13"/>
<evidence type="ECO:0000313" key="1">
    <source>
        <dbReference type="EMBL" id="TCT12394.1"/>
    </source>
</evidence>
<dbReference type="EMBL" id="SMAK01000002">
    <property type="protein sequence ID" value="TCT12394.1"/>
    <property type="molecule type" value="Genomic_DNA"/>
</dbReference>
<dbReference type="Proteomes" id="UP000295678">
    <property type="component" value="Unassembled WGS sequence"/>
</dbReference>
<dbReference type="Pfam" id="PF00494">
    <property type="entry name" value="SQS_PSY"/>
    <property type="match status" value="1"/>
</dbReference>
<name>A0A4R3MJ13_9HYPH</name>
<evidence type="ECO:0000313" key="2">
    <source>
        <dbReference type="Proteomes" id="UP000295678"/>
    </source>
</evidence>
<dbReference type="OrthoDB" id="9814909at2"/>
<dbReference type="InterPro" id="IPR002060">
    <property type="entry name" value="Squ/phyt_synthse"/>
</dbReference>
<protein>
    <submittedName>
        <fullName evidence="1">Phytoene synthase</fullName>
    </submittedName>
</protein>
<keyword evidence="2" id="KW-1185">Reference proteome</keyword>
<dbReference type="GO" id="GO:0016765">
    <property type="term" value="F:transferase activity, transferring alkyl or aryl (other than methyl) groups"/>
    <property type="evidence" value="ECO:0007669"/>
    <property type="project" value="UniProtKB-ARBA"/>
</dbReference>
<dbReference type="Gene3D" id="1.10.600.10">
    <property type="entry name" value="Farnesyl Diphosphate Synthase"/>
    <property type="match status" value="1"/>
</dbReference>
<accession>A0A4R3MJ13</accession>
<proteinExistence type="predicted"/>
<dbReference type="SUPFAM" id="SSF48576">
    <property type="entry name" value="Terpenoid synthases"/>
    <property type="match status" value="1"/>
</dbReference>
<organism evidence="1 2">
    <name type="scientific">Tepidamorphus gemmatus</name>
    <dbReference type="NCBI Taxonomy" id="747076"/>
    <lineage>
        <taxon>Bacteria</taxon>
        <taxon>Pseudomonadati</taxon>
        <taxon>Pseudomonadota</taxon>
        <taxon>Alphaproteobacteria</taxon>
        <taxon>Hyphomicrobiales</taxon>
        <taxon>Tepidamorphaceae</taxon>
        <taxon>Tepidamorphus</taxon>
    </lineage>
</organism>
<reference evidence="1 2" key="1">
    <citation type="submission" date="2019-03" db="EMBL/GenBank/DDBJ databases">
        <title>Genomic Encyclopedia of Type Strains, Phase IV (KMG-IV): sequencing the most valuable type-strain genomes for metagenomic binning, comparative biology and taxonomic classification.</title>
        <authorList>
            <person name="Goeker M."/>
        </authorList>
    </citation>
    <scope>NUCLEOTIDE SEQUENCE [LARGE SCALE GENOMIC DNA]</scope>
    <source>
        <strain evidence="1 2">DSM 19345</strain>
    </source>
</reference>
<gene>
    <name evidence="1" type="ORF">EDC22_10277</name>
</gene>
<sequence>MAASWTSFEVCEDLVRRGDKDRYLTTLFAPADRRPALQALYAFNIEVARVRDLVSDPLPGEMRLQWWRDALTGCGHGEVGRHPVAAALIDTIDRFDLPLDPFLELVEARTFDLYDDPMPTLADLECYCRATASALMRLGIRVLGAGDCLPATAMAQQGGVAYALTGLMRAIPFHAARGQVFLPEDLLARHGADIATVLAGRETPQLLAALAELRKVAWAHLCDAGGCIPDIRREAMAALLPIALVKPYLERMDRADYRPFASNCVVPQWRRQLVLWRAARHAQRCGEARSR</sequence>
<dbReference type="PANTHER" id="PTHR31480">
    <property type="entry name" value="BIFUNCTIONAL LYCOPENE CYCLASE/PHYTOENE SYNTHASE"/>
    <property type="match status" value="1"/>
</dbReference>
<dbReference type="RefSeq" id="WP_132805191.1">
    <property type="nucleotide sequence ID" value="NZ_SMAK01000002.1"/>
</dbReference>
<comment type="caution">
    <text evidence="1">The sequence shown here is derived from an EMBL/GenBank/DDBJ whole genome shotgun (WGS) entry which is preliminary data.</text>
</comment>